<accession>A0ABS7G654</accession>
<feature type="transmembrane region" description="Helical" evidence="7">
    <location>
        <begin position="6"/>
        <end position="24"/>
    </location>
</feature>
<keyword evidence="6 7" id="KW-0472">Membrane</keyword>
<evidence type="ECO:0000256" key="5">
    <source>
        <dbReference type="ARBA" id="ARBA00022989"/>
    </source>
</evidence>
<gene>
    <name evidence="10" type="ORF">K1Y79_02225</name>
</gene>
<evidence type="ECO:0000313" key="11">
    <source>
        <dbReference type="Proteomes" id="UP000812961"/>
    </source>
</evidence>
<keyword evidence="4" id="KW-0378">Hydrolase</keyword>
<feature type="transmembrane region" description="Helical" evidence="7">
    <location>
        <begin position="144"/>
        <end position="162"/>
    </location>
</feature>
<dbReference type="SUPFAM" id="SSF144091">
    <property type="entry name" value="Rhomboid-like"/>
    <property type="match status" value="1"/>
</dbReference>
<protein>
    <submittedName>
        <fullName evidence="10">Rhomboid family intramembrane serine protease</fullName>
    </submittedName>
</protein>
<dbReference type="InterPro" id="IPR046483">
    <property type="entry name" value="DUF6576"/>
</dbReference>
<evidence type="ECO:0000256" key="3">
    <source>
        <dbReference type="ARBA" id="ARBA00022692"/>
    </source>
</evidence>
<dbReference type="EMBL" id="JAICCF010000001">
    <property type="protein sequence ID" value="MBW8683138.1"/>
    <property type="molecule type" value="Genomic_DNA"/>
</dbReference>
<dbReference type="Pfam" id="PF01694">
    <property type="entry name" value="Rhomboid"/>
    <property type="match status" value="1"/>
</dbReference>
<evidence type="ECO:0000256" key="7">
    <source>
        <dbReference type="SAM" id="Phobius"/>
    </source>
</evidence>
<evidence type="ECO:0000256" key="1">
    <source>
        <dbReference type="ARBA" id="ARBA00004141"/>
    </source>
</evidence>
<evidence type="ECO:0000313" key="10">
    <source>
        <dbReference type="EMBL" id="MBW8683138.1"/>
    </source>
</evidence>
<keyword evidence="5 7" id="KW-1133">Transmembrane helix</keyword>
<dbReference type="InterPro" id="IPR022764">
    <property type="entry name" value="Peptidase_S54_rhomboid_dom"/>
</dbReference>
<dbReference type="PANTHER" id="PTHR43731:SF14">
    <property type="entry name" value="PRESENILIN-ASSOCIATED RHOMBOID-LIKE PROTEIN, MITOCHONDRIAL"/>
    <property type="match status" value="1"/>
</dbReference>
<comment type="similarity">
    <text evidence="2">Belongs to the peptidase S54 family.</text>
</comment>
<keyword evidence="10" id="KW-0645">Protease</keyword>
<feature type="transmembrane region" description="Helical" evidence="7">
    <location>
        <begin position="84"/>
        <end position="103"/>
    </location>
</feature>
<dbReference type="InterPro" id="IPR050925">
    <property type="entry name" value="Rhomboid_protease_S54"/>
</dbReference>
<feature type="transmembrane region" description="Helical" evidence="7">
    <location>
        <begin position="53"/>
        <end position="72"/>
    </location>
</feature>
<evidence type="ECO:0000256" key="4">
    <source>
        <dbReference type="ARBA" id="ARBA00022801"/>
    </source>
</evidence>
<keyword evidence="11" id="KW-1185">Reference proteome</keyword>
<keyword evidence="3 7" id="KW-0812">Transmembrane</keyword>
<sequence>MLSSIGLVSLILIFVNLVFTYKGLKHAEVFEQYSFHVDNILIYKDYKRLVTSGFLHVNWIHFLFNMMSLFVFSQRMEFLVDTSGYLSIYFISLIGGNLLALYIHRNHGDYNAAGASGAVFGIIFACIGLNPAISVGLFFIPVYIPGWVFGILFVLYSVYGIYSKKDNIGHEAHLGGALLGLITAVITHPTSLFDNYQVILAILVPGVFFIGMMVTRPHLLLIDKPFSRKHKTRVIDIDDRYNINRTARRESVDTILEKVHRKGIHSLSRKEKELLEQHGGSE</sequence>
<dbReference type="InterPro" id="IPR035952">
    <property type="entry name" value="Rhomboid-like_sf"/>
</dbReference>
<proteinExistence type="inferred from homology"/>
<evidence type="ECO:0000256" key="2">
    <source>
        <dbReference type="ARBA" id="ARBA00009045"/>
    </source>
</evidence>
<feature type="transmembrane region" description="Helical" evidence="7">
    <location>
        <begin position="198"/>
        <end position="221"/>
    </location>
</feature>
<dbReference type="PANTHER" id="PTHR43731">
    <property type="entry name" value="RHOMBOID PROTEASE"/>
    <property type="match status" value="1"/>
</dbReference>
<dbReference type="Gene3D" id="1.20.1540.10">
    <property type="entry name" value="Rhomboid-like"/>
    <property type="match status" value="1"/>
</dbReference>
<dbReference type="Pfam" id="PF20216">
    <property type="entry name" value="DUF6576"/>
    <property type="match status" value="1"/>
</dbReference>
<evidence type="ECO:0000259" key="8">
    <source>
        <dbReference type="Pfam" id="PF01694"/>
    </source>
</evidence>
<evidence type="ECO:0000256" key="6">
    <source>
        <dbReference type="ARBA" id="ARBA00023136"/>
    </source>
</evidence>
<feature type="domain" description="DUF6576" evidence="9">
    <location>
        <begin position="236"/>
        <end position="278"/>
    </location>
</feature>
<name>A0ABS7G654_9BACT</name>
<comment type="caution">
    <text evidence="10">The sequence shown here is derived from an EMBL/GenBank/DDBJ whole genome shotgun (WGS) entry which is preliminary data.</text>
</comment>
<dbReference type="GO" id="GO:0006508">
    <property type="term" value="P:proteolysis"/>
    <property type="evidence" value="ECO:0007669"/>
    <property type="project" value="UniProtKB-KW"/>
</dbReference>
<dbReference type="GO" id="GO:0008233">
    <property type="term" value="F:peptidase activity"/>
    <property type="evidence" value="ECO:0007669"/>
    <property type="project" value="UniProtKB-KW"/>
</dbReference>
<comment type="subcellular location">
    <subcellularLocation>
        <location evidence="1">Membrane</location>
        <topology evidence="1">Multi-pass membrane protein</topology>
    </subcellularLocation>
</comment>
<dbReference type="RefSeq" id="WP_220248371.1">
    <property type="nucleotide sequence ID" value="NZ_JAICCF010000001.1"/>
</dbReference>
<organism evidence="10 11">
    <name type="scientific">Chitinophaga rhizophila</name>
    <dbReference type="NCBI Taxonomy" id="2866212"/>
    <lineage>
        <taxon>Bacteria</taxon>
        <taxon>Pseudomonadati</taxon>
        <taxon>Bacteroidota</taxon>
        <taxon>Chitinophagia</taxon>
        <taxon>Chitinophagales</taxon>
        <taxon>Chitinophagaceae</taxon>
        <taxon>Chitinophaga</taxon>
    </lineage>
</organism>
<evidence type="ECO:0000259" key="9">
    <source>
        <dbReference type="Pfam" id="PF20216"/>
    </source>
</evidence>
<reference evidence="10 11" key="1">
    <citation type="submission" date="2021-08" db="EMBL/GenBank/DDBJ databases">
        <title>The genome sequence of Chitinophaga sp. B61.</title>
        <authorList>
            <person name="Zhang X."/>
        </authorList>
    </citation>
    <scope>NUCLEOTIDE SEQUENCE [LARGE SCALE GENOMIC DNA]</scope>
    <source>
        <strain evidence="10 11">B61</strain>
    </source>
</reference>
<feature type="transmembrane region" description="Helical" evidence="7">
    <location>
        <begin position="115"/>
        <end position="138"/>
    </location>
</feature>
<dbReference type="Proteomes" id="UP000812961">
    <property type="component" value="Unassembled WGS sequence"/>
</dbReference>
<feature type="domain" description="Peptidase S54 rhomboid" evidence="8">
    <location>
        <begin position="46"/>
        <end position="188"/>
    </location>
</feature>
<feature type="transmembrane region" description="Helical" evidence="7">
    <location>
        <begin position="174"/>
        <end position="192"/>
    </location>
</feature>